<dbReference type="InterPro" id="IPR000219">
    <property type="entry name" value="DH_dom"/>
</dbReference>
<dbReference type="InterPro" id="IPR001452">
    <property type="entry name" value="SH3_domain"/>
</dbReference>
<dbReference type="CDD" id="cd00160">
    <property type="entry name" value="RhoGEF"/>
    <property type="match status" value="1"/>
</dbReference>
<dbReference type="Gene3D" id="2.30.30.40">
    <property type="entry name" value="SH3 Domains"/>
    <property type="match status" value="1"/>
</dbReference>
<dbReference type="SMART" id="SM00326">
    <property type="entry name" value="SH3"/>
    <property type="match status" value="1"/>
</dbReference>
<dbReference type="InterPro" id="IPR001849">
    <property type="entry name" value="PH_domain"/>
</dbReference>
<evidence type="ECO:0000259" key="6">
    <source>
        <dbReference type="PROSITE" id="PS50003"/>
    </source>
</evidence>
<dbReference type="AlphaFoldDB" id="A0A3B4VD49"/>
<dbReference type="PROSITE" id="PS50003">
    <property type="entry name" value="PH_DOMAIN"/>
    <property type="match status" value="1"/>
</dbReference>
<evidence type="ECO:0000256" key="4">
    <source>
        <dbReference type="SAM" id="MobiDB-lite"/>
    </source>
</evidence>
<proteinExistence type="predicted"/>
<dbReference type="SUPFAM" id="SSF50729">
    <property type="entry name" value="PH domain-like"/>
    <property type="match status" value="1"/>
</dbReference>
<dbReference type="KEGG" id="sdu:111233035"/>
<feature type="compositionally biased region" description="Pro residues" evidence="4">
    <location>
        <begin position="452"/>
        <end position="461"/>
    </location>
</feature>
<reference evidence="8" key="1">
    <citation type="submission" date="2025-08" db="UniProtKB">
        <authorList>
            <consortium name="Ensembl"/>
        </authorList>
    </citation>
    <scope>IDENTIFICATION</scope>
</reference>
<feature type="domain" description="PH" evidence="6">
    <location>
        <begin position="824"/>
        <end position="937"/>
    </location>
</feature>
<feature type="region of interest" description="Disordered" evidence="4">
    <location>
        <begin position="553"/>
        <end position="586"/>
    </location>
</feature>
<feature type="compositionally biased region" description="Pro residues" evidence="4">
    <location>
        <begin position="379"/>
        <end position="394"/>
    </location>
</feature>
<evidence type="ECO:0000259" key="7">
    <source>
        <dbReference type="PROSITE" id="PS50010"/>
    </source>
</evidence>
<dbReference type="Pfam" id="PF00621">
    <property type="entry name" value="RhoGEF"/>
    <property type="match status" value="1"/>
</dbReference>
<keyword evidence="9" id="KW-1185">Reference proteome</keyword>
<dbReference type="GeneTree" id="ENSGT01030000234571"/>
<dbReference type="GO" id="GO:0005085">
    <property type="term" value="F:guanyl-nucleotide exchange factor activity"/>
    <property type="evidence" value="ECO:0007669"/>
    <property type="project" value="UniProtKB-KW"/>
</dbReference>
<dbReference type="PANTHER" id="PTHR12845">
    <property type="entry name" value="GUANINE NUCLEOTIDE EXCHANGE FACTOR"/>
    <property type="match status" value="1"/>
</dbReference>
<dbReference type="InterPro" id="IPR035899">
    <property type="entry name" value="DBL_dom_sf"/>
</dbReference>
<dbReference type="PANTHER" id="PTHR12845:SF7">
    <property type="entry name" value="RHO GUANINE NUCLEOTIDE EXCHANGE FACTOR 15"/>
    <property type="match status" value="1"/>
</dbReference>
<name>A0A3B4VD49_SERDU</name>
<evidence type="ECO:0000256" key="1">
    <source>
        <dbReference type="ARBA" id="ARBA00022443"/>
    </source>
</evidence>
<keyword evidence="2" id="KW-0344">Guanine-nucleotide releasing factor</keyword>
<dbReference type="InterPro" id="IPR011993">
    <property type="entry name" value="PH-like_dom_sf"/>
</dbReference>
<dbReference type="SUPFAM" id="SSF50044">
    <property type="entry name" value="SH3-domain"/>
    <property type="match status" value="1"/>
</dbReference>
<dbReference type="Ensembl" id="ENSSDUT00000029251.1">
    <property type="protein sequence ID" value="ENSSDUP00000028758.1"/>
    <property type="gene ID" value="ENSSDUG00000020747.1"/>
</dbReference>
<dbReference type="Gene3D" id="2.30.29.30">
    <property type="entry name" value="Pleckstrin-homology domain (PH domain)/Phosphotyrosine-binding domain (PTB)"/>
    <property type="match status" value="1"/>
</dbReference>
<dbReference type="Pfam" id="PF00018">
    <property type="entry name" value="SH3_1"/>
    <property type="match status" value="1"/>
</dbReference>
<dbReference type="InterPro" id="IPR047271">
    <property type="entry name" value="Ephexin-like"/>
</dbReference>
<dbReference type="SMART" id="SM00325">
    <property type="entry name" value="RhoGEF"/>
    <property type="match status" value="1"/>
</dbReference>
<dbReference type="SMART" id="SM00233">
    <property type="entry name" value="PH"/>
    <property type="match status" value="1"/>
</dbReference>
<dbReference type="InterPro" id="IPR036028">
    <property type="entry name" value="SH3-like_dom_sf"/>
</dbReference>
<dbReference type="Gene3D" id="1.20.900.10">
    <property type="entry name" value="Dbl homology (DH) domain"/>
    <property type="match status" value="1"/>
</dbReference>
<evidence type="ECO:0000256" key="3">
    <source>
        <dbReference type="PROSITE-ProRule" id="PRU00192"/>
    </source>
</evidence>
<protein>
    <submittedName>
        <fullName evidence="8">Rho guanine nucleotide exchange factor 15b</fullName>
    </submittedName>
</protein>
<feature type="compositionally biased region" description="Polar residues" evidence="4">
    <location>
        <begin position="424"/>
        <end position="437"/>
    </location>
</feature>
<dbReference type="CDD" id="cd11793">
    <property type="entry name" value="SH3_ephexin1_like"/>
    <property type="match status" value="1"/>
</dbReference>
<reference evidence="8" key="2">
    <citation type="submission" date="2025-09" db="UniProtKB">
        <authorList>
            <consortium name="Ensembl"/>
        </authorList>
    </citation>
    <scope>IDENTIFICATION</scope>
</reference>
<feature type="domain" description="SH3" evidence="5">
    <location>
        <begin position="950"/>
        <end position="1011"/>
    </location>
</feature>
<dbReference type="OMA" id="HAQHKFP"/>
<dbReference type="PROSITE" id="PS50010">
    <property type="entry name" value="DH_2"/>
    <property type="match status" value="1"/>
</dbReference>
<feature type="compositionally biased region" description="Polar residues" evidence="4">
    <location>
        <begin position="1"/>
        <end position="10"/>
    </location>
</feature>
<dbReference type="PROSITE" id="PS50002">
    <property type="entry name" value="SH3"/>
    <property type="match status" value="1"/>
</dbReference>
<dbReference type="CTD" id="555489"/>
<feature type="region of interest" description="Disordered" evidence="4">
    <location>
        <begin position="1"/>
        <end position="175"/>
    </location>
</feature>
<feature type="compositionally biased region" description="Acidic residues" evidence="4">
    <location>
        <begin position="201"/>
        <end position="247"/>
    </location>
</feature>
<keyword evidence="1 3" id="KW-0728">SH3 domain</keyword>
<accession>A0A3B4VD49</accession>
<evidence type="ECO:0000313" key="8">
    <source>
        <dbReference type="Ensembl" id="ENSSDUP00000028758.1"/>
    </source>
</evidence>
<feature type="domain" description="DH" evidence="7">
    <location>
        <begin position="607"/>
        <end position="791"/>
    </location>
</feature>
<evidence type="ECO:0000259" key="5">
    <source>
        <dbReference type="PROSITE" id="PS50002"/>
    </source>
</evidence>
<dbReference type="SUPFAM" id="SSF48065">
    <property type="entry name" value="DBL homology domain (DH-domain)"/>
    <property type="match status" value="1"/>
</dbReference>
<feature type="region of interest" description="Disordered" evidence="4">
    <location>
        <begin position="354"/>
        <end position="492"/>
    </location>
</feature>
<evidence type="ECO:0000256" key="2">
    <source>
        <dbReference type="ARBA" id="ARBA00022658"/>
    </source>
</evidence>
<dbReference type="CDD" id="cd01221">
    <property type="entry name" value="PH_ephexin"/>
    <property type="match status" value="1"/>
</dbReference>
<feature type="compositionally biased region" description="Polar residues" evidence="4">
    <location>
        <begin position="361"/>
        <end position="378"/>
    </location>
</feature>
<feature type="region of interest" description="Disordered" evidence="4">
    <location>
        <begin position="275"/>
        <end position="324"/>
    </location>
</feature>
<dbReference type="Proteomes" id="UP000261420">
    <property type="component" value="Unplaced"/>
</dbReference>
<dbReference type="InterPro" id="IPR047270">
    <property type="entry name" value="PH_ephexin"/>
</dbReference>
<dbReference type="GeneID" id="111233035"/>
<sequence length="1041" mass="116515">MSVQEASQRPISPLPLKAETKQRPEIPPKPPTQASSPPLGDRGGSASISGGKVKRIVSKFSKQESVSHEPGVQPTNGTSELKTNKRFKRPPTVKPKPGRSSLQLQIGAEQAPPLPVKRSRLLQKQRESVGGEEGDGVAVEGGRSAPDGKEVEVQLIGGGEAEAEHGPDTPLSPCCDPGCSCVCHLQRPGMKLIWVPVDVEDGEQEGGGGEEDETDVEEQREENGEDWEEYEEEPGEEEDSEEEDEVEGFSVADESEVLKHKAKFSQSLDVLIAEGHRRRSDPGPHCILASLAVTRSQSPPVPPKRSKSPPTHQHPPTQDEEDNIYEATLPVVDPAPKKTAECKELDIPLIKVRKPARRTKLSYSNSDPTSEFQMSNEPIPSPQDEPPAIPPRMPLIPESRSLTPVHRGGIPLPQPTLEEWRSLRPSSPASTTASGLSPQRAITPPLSSPLVPYRPPPPPPKTDPRRLSSASLQSLTQKKEGEENGGNEGEKEDIVEELNSSLSRGPLFSWESRLQDEPLYQTYRASVITKEIRRQTVCRNISKTSVDYAMDLSSRRSGTGTGTGTMTGNGPPRGSPVPTPGQSTLWQDLPDVRASGVLEQLTPEQCKYQESMFEVLTSEASYLRSLRVMTEHFLDSRELEDTMIIRDKKTLFSNILKVEEVSERFLKDLEDRIFEGLVFSDICDIIHYHAQHKFPVYIDYVRNQIYQEKTFTALMKNNAQFAAVIIRLQESPQCQRLPFMSFMLLPFQRITRIKMLIENILKRTKEGTKEEETASKALASVSKIIDECNTQVGKMRQMEELIHVSQTLEFDKLKAIPIISQTRFLEKKGELQEMSKGGTLFNMRAKFIPVYLFLFNDLLIIAAKKGAERFVVLDHAHRSLVQVQPVDESGSSGGPYEHCFNLTLLENHQGRIMERLFKAPSQSDMHRWTAAFPNPTNPDREEDEVIYEDWDCPQVHCVEQYIAQQADELTLEPTEIVNVIRKTNEGWYEGSRLSDGQKGWFPVVNVIEITNEHVRRRNLRERYRVIQAASMVCNISGRGAH</sequence>
<dbReference type="RefSeq" id="XP_022616489.1">
    <property type="nucleotide sequence ID" value="XM_022760768.1"/>
</dbReference>
<evidence type="ECO:0000313" key="9">
    <source>
        <dbReference type="Proteomes" id="UP000261420"/>
    </source>
</evidence>
<dbReference type="FunFam" id="1.20.900.10:FF:000007">
    <property type="entry name" value="rho guanine nucleotide exchange factor 19"/>
    <property type="match status" value="1"/>
</dbReference>
<organism evidence="8 9">
    <name type="scientific">Seriola dumerili</name>
    <name type="common">Greater amberjack</name>
    <name type="synonym">Caranx dumerili</name>
    <dbReference type="NCBI Taxonomy" id="41447"/>
    <lineage>
        <taxon>Eukaryota</taxon>
        <taxon>Metazoa</taxon>
        <taxon>Chordata</taxon>
        <taxon>Craniata</taxon>
        <taxon>Vertebrata</taxon>
        <taxon>Euteleostomi</taxon>
        <taxon>Actinopterygii</taxon>
        <taxon>Neopterygii</taxon>
        <taxon>Teleostei</taxon>
        <taxon>Neoteleostei</taxon>
        <taxon>Acanthomorphata</taxon>
        <taxon>Carangaria</taxon>
        <taxon>Carangiformes</taxon>
        <taxon>Carangidae</taxon>
        <taxon>Seriola</taxon>
    </lineage>
</organism>
<feature type="region of interest" description="Disordered" evidence="4">
    <location>
        <begin position="201"/>
        <end position="263"/>
    </location>
</feature>